<protein>
    <submittedName>
        <fullName evidence="1">Uncharacterized protein</fullName>
    </submittedName>
</protein>
<dbReference type="Pfam" id="PF01161">
    <property type="entry name" value="PBP"/>
    <property type="match status" value="1"/>
</dbReference>
<keyword evidence="2" id="KW-1185">Reference proteome</keyword>
<evidence type="ECO:0000313" key="1">
    <source>
        <dbReference type="EMBL" id="KAJ8929801.1"/>
    </source>
</evidence>
<dbReference type="InterPro" id="IPR036610">
    <property type="entry name" value="PEBP-like_sf"/>
</dbReference>
<sequence length="143" mass="16188">MQKHKIVPDVISVVPEEVAEVTYPSGVKVNLGNVLTPTQVKDMPTIKWKAEDNAFYTVCMTDPDAPSRKNPKFREWHHWLVGNVPGNEIAKGEVLTEYVGSGPPKGTGLHRYLFLVYKQTEKLKFDEKRLTNRSGDNRGGIFY</sequence>
<dbReference type="CDD" id="cd00866">
    <property type="entry name" value="PEBP_euk"/>
    <property type="match status" value="1"/>
</dbReference>
<dbReference type="PANTHER" id="PTHR11362:SF82">
    <property type="entry name" value="PHOSPHATIDYLETHANOLAMINE-BINDING PROTEIN 4"/>
    <property type="match status" value="1"/>
</dbReference>
<dbReference type="Proteomes" id="UP001162156">
    <property type="component" value="Unassembled WGS sequence"/>
</dbReference>
<dbReference type="SUPFAM" id="SSF49777">
    <property type="entry name" value="PEBP-like"/>
    <property type="match status" value="1"/>
</dbReference>
<dbReference type="EMBL" id="JANEYF010004857">
    <property type="protein sequence ID" value="KAJ8929801.1"/>
    <property type="molecule type" value="Genomic_DNA"/>
</dbReference>
<evidence type="ECO:0000313" key="2">
    <source>
        <dbReference type="Proteomes" id="UP001162156"/>
    </source>
</evidence>
<organism evidence="1 2">
    <name type="scientific">Rhamnusium bicolor</name>
    <dbReference type="NCBI Taxonomy" id="1586634"/>
    <lineage>
        <taxon>Eukaryota</taxon>
        <taxon>Metazoa</taxon>
        <taxon>Ecdysozoa</taxon>
        <taxon>Arthropoda</taxon>
        <taxon>Hexapoda</taxon>
        <taxon>Insecta</taxon>
        <taxon>Pterygota</taxon>
        <taxon>Neoptera</taxon>
        <taxon>Endopterygota</taxon>
        <taxon>Coleoptera</taxon>
        <taxon>Polyphaga</taxon>
        <taxon>Cucujiformia</taxon>
        <taxon>Chrysomeloidea</taxon>
        <taxon>Cerambycidae</taxon>
        <taxon>Lepturinae</taxon>
        <taxon>Rhagiini</taxon>
        <taxon>Rhamnusium</taxon>
    </lineage>
</organism>
<name>A0AAV8WVR2_9CUCU</name>
<dbReference type="Gene3D" id="3.90.280.10">
    <property type="entry name" value="PEBP-like"/>
    <property type="match status" value="1"/>
</dbReference>
<proteinExistence type="predicted"/>
<reference evidence="1" key="1">
    <citation type="journal article" date="2023" name="Insect Mol. Biol.">
        <title>Genome sequencing provides insights into the evolution of gene families encoding plant cell wall-degrading enzymes in longhorned beetles.</title>
        <authorList>
            <person name="Shin N.R."/>
            <person name="Okamura Y."/>
            <person name="Kirsch R."/>
            <person name="Pauchet Y."/>
        </authorList>
    </citation>
    <scope>NUCLEOTIDE SEQUENCE</scope>
    <source>
        <strain evidence="1">RBIC_L_NR</strain>
    </source>
</reference>
<dbReference type="PANTHER" id="PTHR11362">
    <property type="entry name" value="PHOSPHATIDYLETHANOLAMINE-BINDING PROTEIN"/>
    <property type="match status" value="1"/>
</dbReference>
<dbReference type="InterPro" id="IPR008914">
    <property type="entry name" value="PEBP"/>
</dbReference>
<comment type="caution">
    <text evidence="1">The sequence shown here is derived from an EMBL/GenBank/DDBJ whole genome shotgun (WGS) entry which is preliminary data.</text>
</comment>
<accession>A0AAV8WVR2</accession>
<gene>
    <name evidence="1" type="ORF">NQ314_017398</name>
</gene>
<dbReference type="AlphaFoldDB" id="A0AAV8WVR2"/>
<dbReference type="InterPro" id="IPR035810">
    <property type="entry name" value="PEBP_euk"/>
</dbReference>